<keyword evidence="3" id="KW-1185">Reference proteome</keyword>
<name>A0A371CHL9_9APHY</name>
<proteinExistence type="predicted"/>
<reference evidence="2 3" key="1">
    <citation type="journal article" date="2018" name="Biotechnol. Biofuels">
        <title>Integrative visual omics of the white-rot fungus Polyporus brumalis exposes the biotechnological potential of its oxidative enzymes for delignifying raw plant biomass.</title>
        <authorList>
            <person name="Miyauchi S."/>
            <person name="Rancon A."/>
            <person name="Drula E."/>
            <person name="Hage H."/>
            <person name="Chaduli D."/>
            <person name="Favel A."/>
            <person name="Grisel S."/>
            <person name="Henrissat B."/>
            <person name="Herpoel-Gimbert I."/>
            <person name="Ruiz-Duenas F.J."/>
            <person name="Chevret D."/>
            <person name="Hainaut M."/>
            <person name="Lin J."/>
            <person name="Wang M."/>
            <person name="Pangilinan J."/>
            <person name="Lipzen A."/>
            <person name="Lesage-Meessen L."/>
            <person name="Navarro D."/>
            <person name="Riley R."/>
            <person name="Grigoriev I.V."/>
            <person name="Zhou S."/>
            <person name="Raouche S."/>
            <person name="Rosso M.N."/>
        </authorList>
    </citation>
    <scope>NUCLEOTIDE SEQUENCE [LARGE SCALE GENOMIC DNA]</scope>
    <source>
        <strain evidence="2 3">BRFM 1820</strain>
    </source>
</reference>
<dbReference type="EMBL" id="KZ857649">
    <property type="protein sequence ID" value="RDX39782.1"/>
    <property type="molecule type" value="Genomic_DNA"/>
</dbReference>
<feature type="compositionally biased region" description="Low complexity" evidence="1">
    <location>
        <begin position="101"/>
        <end position="116"/>
    </location>
</feature>
<protein>
    <submittedName>
        <fullName evidence="2">Uncharacterized protein</fullName>
    </submittedName>
</protein>
<dbReference type="AlphaFoldDB" id="A0A371CHL9"/>
<evidence type="ECO:0000313" key="2">
    <source>
        <dbReference type="EMBL" id="RDX39782.1"/>
    </source>
</evidence>
<sequence>MPMAAQLLPCLCVFTPLHFTGQHRHMTASVRQTYLSVVMVFFYHRLQRSPNTHHLCSDSCLDARLRDVNKSIGLLEASSSRSQQLEVGLAEGPPLAWSGCSTSRTRPTRSPSTSPRMSQDLDAAMAAVRRKFRSSHLQLLAVKVIFESVEAGVARGSEWNDDAVEEEGRWDAVFRPVVNAEESGNAASKEGGIAPISIVEELVRPATLGIWAYCPGIAIWEVGSFCT</sequence>
<evidence type="ECO:0000256" key="1">
    <source>
        <dbReference type="SAM" id="MobiDB-lite"/>
    </source>
</evidence>
<gene>
    <name evidence="2" type="ORF">OH76DRAFT_1424094</name>
</gene>
<feature type="region of interest" description="Disordered" evidence="1">
    <location>
        <begin position="97"/>
        <end position="119"/>
    </location>
</feature>
<accession>A0A371CHL9</accession>
<dbReference type="Proteomes" id="UP000256964">
    <property type="component" value="Unassembled WGS sequence"/>
</dbReference>
<evidence type="ECO:0000313" key="3">
    <source>
        <dbReference type="Proteomes" id="UP000256964"/>
    </source>
</evidence>
<organism evidence="2 3">
    <name type="scientific">Lentinus brumalis</name>
    <dbReference type="NCBI Taxonomy" id="2498619"/>
    <lineage>
        <taxon>Eukaryota</taxon>
        <taxon>Fungi</taxon>
        <taxon>Dikarya</taxon>
        <taxon>Basidiomycota</taxon>
        <taxon>Agaricomycotina</taxon>
        <taxon>Agaricomycetes</taxon>
        <taxon>Polyporales</taxon>
        <taxon>Polyporaceae</taxon>
        <taxon>Lentinus</taxon>
    </lineage>
</organism>